<dbReference type="InterPro" id="IPR036770">
    <property type="entry name" value="Ankyrin_rpt-contain_sf"/>
</dbReference>
<feature type="compositionally biased region" description="Acidic residues" evidence="3">
    <location>
        <begin position="981"/>
        <end position="990"/>
    </location>
</feature>
<feature type="repeat" description="ANK" evidence="2">
    <location>
        <begin position="1255"/>
        <end position="1288"/>
    </location>
</feature>
<feature type="domain" description="GPI inositol-deacylase winged helix" evidence="4">
    <location>
        <begin position="773"/>
        <end position="849"/>
    </location>
</feature>
<dbReference type="PROSITE" id="PS50297">
    <property type="entry name" value="ANK_REP_REGION"/>
    <property type="match status" value="3"/>
</dbReference>
<feature type="repeat" description="ANK" evidence="2">
    <location>
        <begin position="1185"/>
        <end position="1218"/>
    </location>
</feature>
<dbReference type="InterPro" id="IPR053137">
    <property type="entry name" value="NLR-like"/>
</dbReference>
<keyword evidence="7" id="KW-1185">Reference proteome</keyword>
<dbReference type="Proteomes" id="UP000001056">
    <property type="component" value="Unassembled WGS sequence"/>
</dbReference>
<feature type="region of interest" description="Disordered" evidence="3">
    <location>
        <begin position="16"/>
        <end position="66"/>
    </location>
</feature>
<dbReference type="PANTHER" id="PTHR46082:SF11">
    <property type="entry name" value="AAA+ ATPASE DOMAIN-CONTAINING PROTEIN-RELATED"/>
    <property type="match status" value="1"/>
</dbReference>
<dbReference type="PANTHER" id="PTHR46082">
    <property type="entry name" value="ATP/GTP-BINDING PROTEIN-RELATED"/>
    <property type="match status" value="1"/>
</dbReference>
<name>Q2H394_CHAGB</name>
<dbReference type="VEuPathDB" id="FungiDB:CHGG_03752"/>
<dbReference type="HOGENOM" id="CLU_000288_34_2_1"/>
<feature type="repeat" description="ANK" evidence="2">
    <location>
        <begin position="1323"/>
        <end position="1356"/>
    </location>
</feature>
<keyword evidence="1" id="KW-0677">Repeat</keyword>
<dbReference type="InterPro" id="IPR002110">
    <property type="entry name" value="Ankyrin_rpt"/>
</dbReference>
<gene>
    <name evidence="6" type="ORF">CHGG_03752</name>
</gene>
<reference evidence="7" key="1">
    <citation type="journal article" date="2015" name="Genome Announc.">
        <title>Draft genome sequence of the cellulolytic fungus Chaetomium globosum.</title>
        <authorList>
            <person name="Cuomo C.A."/>
            <person name="Untereiner W.A."/>
            <person name="Ma L.-J."/>
            <person name="Grabherr M."/>
            <person name="Birren B.W."/>
        </authorList>
    </citation>
    <scope>NUCLEOTIDE SEQUENCE [LARGE SCALE GENOMIC DNA]</scope>
    <source>
        <strain evidence="7">ATCC 6205 / CBS 148.51 / DSM 1962 / NBRC 6347 / NRRL 1970</strain>
    </source>
</reference>
<dbReference type="Gene3D" id="3.40.50.1580">
    <property type="entry name" value="Nucleoside phosphorylase domain"/>
    <property type="match status" value="1"/>
</dbReference>
<feature type="domain" description="Nephrocystin 3-like N-terminal" evidence="5">
    <location>
        <begin position="482"/>
        <end position="648"/>
    </location>
</feature>
<evidence type="ECO:0000256" key="3">
    <source>
        <dbReference type="SAM" id="MobiDB-lite"/>
    </source>
</evidence>
<dbReference type="SUPFAM" id="SSF52540">
    <property type="entry name" value="P-loop containing nucleoside triphosphate hydrolases"/>
    <property type="match status" value="1"/>
</dbReference>
<dbReference type="Pfam" id="PF22939">
    <property type="entry name" value="WHD_GPIID"/>
    <property type="match status" value="1"/>
</dbReference>
<feature type="compositionally biased region" description="Polar residues" evidence="3">
    <location>
        <begin position="50"/>
        <end position="66"/>
    </location>
</feature>
<dbReference type="Gene3D" id="1.25.40.20">
    <property type="entry name" value="Ankyrin repeat-containing domain"/>
    <property type="match status" value="3"/>
</dbReference>
<dbReference type="OrthoDB" id="5233699at2759"/>
<keyword evidence="2" id="KW-0040">ANK repeat</keyword>
<evidence type="ECO:0000313" key="7">
    <source>
        <dbReference type="Proteomes" id="UP000001056"/>
    </source>
</evidence>
<accession>Q2H394</accession>
<dbReference type="SUPFAM" id="SSF53167">
    <property type="entry name" value="Purine and uridine phosphorylases"/>
    <property type="match status" value="1"/>
</dbReference>
<evidence type="ECO:0000259" key="4">
    <source>
        <dbReference type="Pfam" id="PF22939"/>
    </source>
</evidence>
<evidence type="ECO:0000313" key="6">
    <source>
        <dbReference type="EMBL" id="EAQ87133.1"/>
    </source>
</evidence>
<dbReference type="InterPro" id="IPR035994">
    <property type="entry name" value="Nucleoside_phosphorylase_sf"/>
</dbReference>
<dbReference type="Gene3D" id="3.40.50.300">
    <property type="entry name" value="P-loop containing nucleotide triphosphate hydrolases"/>
    <property type="match status" value="1"/>
</dbReference>
<feature type="compositionally biased region" description="Basic and acidic residues" evidence="3">
    <location>
        <begin position="966"/>
        <end position="980"/>
    </location>
</feature>
<dbReference type="InterPro" id="IPR054471">
    <property type="entry name" value="GPIID_WHD"/>
</dbReference>
<dbReference type="eggNOG" id="KOG0504">
    <property type="taxonomic scope" value="Eukaryota"/>
</dbReference>
<dbReference type="SUPFAM" id="SSF48403">
    <property type="entry name" value="Ankyrin repeat"/>
    <property type="match status" value="1"/>
</dbReference>
<sequence>MSPSCSLICRRQKKIETSDAVAVTAPPTHTPPPTLQSLSTPNRLPRSQVDKSTSVSPPSEIPTQQKPCIKRLDGVDAETPIPHPRLVESGLSPIVPSSVVSAPSEPDPIHSLVPDVAQELPDTASAKQLSANDYSVGWICAVPVEYVAAQVMLDEVHKRPGTLARSDGNDYVFGRVGEHNVVVTVLSSGGYGTTSATKVAADMQASFPSVKHGLMVGIGGAAPTPKNDVRLGDIVVSVPGNGRPGVFQYDYGKDVQGWEFETTGTLNQPPRILLNAVAGLRADHDSASGGHRLEDAVNKVFEKRPHLRKNYQRPGPEADHLFKSSVTHATSCGVDQCSYGNPEHLEERSERARKGRSEIHYGLIASANQVMKNALVRDRWASKGVLCFEMEAAGLMNDFPCLVVRGLCDYSDTHKNKIWQGYAAMVAAAYAKDLLYRLAPIQGPVSKHSEDEAREAHEILEWITTINYGPQQSDFLRKREPDTGQWLLHSEAYRKWADTKGLTLFCPGVPGAGKTILTATVIDNLCERFKYDSSVGIAYLYLNFERRVQQTPEKLLASLAKQLLQGWVPLPESLQKLYKSRKDKSTDPSPTEILEILESAVRLHARTFIVVDGLDECEKTAFVARLSEKIFHFQQESELGISFFATSRPIPVIEKLFNTDVCVRQRVLASNHDIMKFVNGHMDELAGFVSEMPDLQREIVTTIINASGGMFLLAELYLSFLEDKTTPAEVQETLGQFLNEGNARLASSEDEKREVLSRAYDQVTRRIKGQKKGLQRLARRVLTWVFRARQPLTEAALRHALGVRPGSMVLSEQSVPRCEDIVSVCMGLVTVDAASGTIRFIHATVREYFEQPPPNASQTLILDPNEEPTIAAICVSYLSFAAFSEPPPTGFLTLERLGERCEEHPLYSYAATYWGHHARESLSSGKTEELILDFLDCEESVAAASQVLTATMGLFELVSARIEIKSSDQSKGDAPERREEDGEALDTGEEPELKVEIREVMIPMRLSAAHLIAHLGLERQVSAFLKRGQLMDDRDFAGMSPLAWAARGGHKAVVDLLLASHGVDAEAADKEGRTPLLWAMWFGREAVVERLLVSGRVSLETSLPAKPVLSVSLTDALVDHVYAENEFFFRLMRRERDTTFHLTQLAWAAFIGRRALIQAVLTAMNQSKGSEHGGPAVLNARDPKYGRTPLWWAVRHGHREAAQLLLETDGVDPDARDSRLQSPLARAAVNGRVHLAELLLHTGGYRVDVNSKDKYGLTPLGLAASYGHEPIVRLLLAQPGIELNSREEGGPAPLLKAAENGRTGTVEIMLAQDEIDLNPRDGDGRTPLLVAAAHGHIGVVRLLLATEGVERDVTDNMGRTALQSAVDNGYQKVVELLSPGKSPEIESRHTGDPKQALRIHHLDEPDARRGYLPAPGPRYERNVQPEVMLLRLGSAESIEPVVMAGSKRGLCCCRIL</sequence>
<dbReference type="InParanoid" id="Q2H394"/>
<organism evidence="6 7">
    <name type="scientific">Chaetomium globosum (strain ATCC 6205 / CBS 148.51 / DSM 1962 / NBRC 6347 / NRRL 1970)</name>
    <name type="common">Soil fungus</name>
    <dbReference type="NCBI Taxonomy" id="306901"/>
    <lineage>
        <taxon>Eukaryota</taxon>
        <taxon>Fungi</taxon>
        <taxon>Dikarya</taxon>
        <taxon>Ascomycota</taxon>
        <taxon>Pezizomycotina</taxon>
        <taxon>Sordariomycetes</taxon>
        <taxon>Sordariomycetidae</taxon>
        <taxon>Sordariales</taxon>
        <taxon>Chaetomiaceae</taxon>
        <taxon>Chaetomium</taxon>
    </lineage>
</organism>
<feature type="repeat" description="ANK" evidence="2">
    <location>
        <begin position="1037"/>
        <end position="1070"/>
    </location>
</feature>
<dbReference type="Pfam" id="PF12796">
    <property type="entry name" value="Ank_2"/>
    <property type="match status" value="3"/>
</dbReference>
<dbReference type="SMART" id="SM00248">
    <property type="entry name" value="ANK"/>
    <property type="match status" value="8"/>
</dbReference>
<dbReference type="OMA" id="HRSHATI"/>
<protein>
    <submittedName>
        <fullName evidence="6">Uncharacterized protein</fullName>
    </submittedName>
</protein>
<proteinExistence type="predicted"/>
<dbReference type="PROSITE" id="PS50088">
    <property type="entry name" value="ANK_REPEAT"/>
    <property type="match status" value="4"/>
</dbReference>
<feature type="region of interest" description="Disordered" evidence="3">
    <location>
        <begin position="966"/>
        <end position="990"/>
    </location>
</feature>
<dbReference type="RefSeq" id="XP_001222966.1">
    <property type="nucleotide sequence ID" value="XM_001222965.1"/>
</dbReference>
<dbReference type="Pfam" id="PF24883">
    <property type="entry name" value="NPHP3_N"/>
    <property type="match status" value="1"/>
</dbReference>
<dbReference type="InterPro" id="IPR056884">
    <property type="entry name" value="NPHP3-like_N"/>
</dbReference>
<evidence type="ECO:0000259" key="5">
    <source>
        <dbReference type="Pfam" id="PF24883"/>
    </source>
</evidence>
<dbReference type="GO" id="GO:0003824">
    <property type="term" value="F:catalytic activity"/>
    <property type="evidence" value="ECO:0007669"/>
    <property type="project" value="InterPro"/>
</dbReference>
<dbReference type="GeneID" id="4392940"/>
<evidence type="ECO:0000256" key="2">
    <source>
        <dbReference type="PROSITE-ProRule" id="PRU00023"/>
    </source>
</evidence>
<evidence type="ECO:0000256" key="1">
    <source>
        <dbReference type="ARBA" id="ARBA00022737"/>
    </source>
</evidence>
<dbReference type="EMBL" id="CH408032">
    <property type="protein sequence ID" value="EAQ87133.1"/>
    <property type="molecule type" value="Genomic_DNA"/>
</dbReference>
<dbReference type="InterPro" id="IPR027417">
    <property type="entry name" value="P-loop_NTPase"/>
</dbReference>
<dbReference type="GO" id="GO:0009116">
    <property type="term" value="P:nucleoside metabolic process"/>
    <property type="evidence" value="ECO:0007669"/>
    <property type="project" value="InterPro"/>
</dbReference>